<keyword evidence="1" id="KW-0547">Nucleotide-binding</keyword>
<dbReference type="RefSeq" id="WP_311369454.1">
    <property type="nucleotide sequence ID" value="NZ_JAVRHX010000004.1"/>
</dbReference>
<dbReference type="InterPro" id="IPR016155">
    <property type="entry name" value="Mopterin_synth/thiamin_S_b"/>
</dbReference>
<dbReference type="SUPFAM" id="SSF54285">
    <property type="entry name" value="MoaD/ThiS"/>
    <property type="match status" value="1"/>
</dbReference>
<gene>
    <name evidence="4" type="ORF">RM552_13860</name>
</gene>
<dbReference type="Pfam" id="PF02597">
    <property type="entry name" value="ThiS"/>
    <property type="match status" value="1"/>
</dbReference>
<evidence type="ECO:0000256" key="1">
    <source>
        <dbReference type="ARBA" id="ARBA00022741"/>
    </source>
</evidence>
<proteinExistence type="inferred from homology"/>
<dbReference type="InterPro" id="IPR012675">
    <property type="entry name" value="Beta-grasp_dom_sf"/>
</dbReference>
<evidence type="ECO:0000313" key="5">
    <source>
        <dbReference type="Proteomes" id="UP001253545"/>
    </source>
</evidence>
<name>A0ABU2ZTG3_9ALTE</name>
<dbReference type="PANTHER" id="PTHR33359">
    <property type="entry name" value="MOLYBDOPTERIN SYNTHASE SULFUR CARRIER SUBUNIT"/>
    <property type="match status" value="1"/>
</dbReference>
<organism evidence="4 5">
    <name type="scientific">Glaciecola petra</name>
    <dbReference type="NCBI Taxonomy" id="3075602"/>
    <lineage>
        <taxon>Bacteria</taxon>
        <taxon>Pseudomonadati</taxon>
        <taxon>Pseudomonadota</taxon>
        <taxon>Gammaproteobacteria</taxon>
        <taxon>Alteromonadales</taxon>
        <taxon>Alteromonadaceae</taxon>
        <taxon>Glaciecola</taxon>
    </lineage>
</organism>
<comment type="similarity">
    <text evidence="2">Belongs to the MoaD family.</text>
</comment>
<evidence type="ECO:0000256" key="2">
    <source>
        <dbReference type="ARBA" id="ARBA00024200"/>
    </source>
</evidence>
<evidence type="ECO:0000313" key="4">
    <source>
        <dbReference type="EMBL" id="MDT0595936.1"/>
    </source>
</evidence>
<dbReference type="CDD" id="cd00754">
    <property type="entry name" value="Ubl_MoaD"/>
    <property type="match status" value="1"/>
</dbReference>
<keyword evidence="5" id="KW-1185">Reference proteome</keyword>
<sequence length="82" mass="9021">MITIKFFAFLRQQVGQEQTTMALEAPTTIKAIKLKLMEQGEEWELALGDGKVLSALNFDMVDDSTIVNNGDELAFFPPVTGG</sequence>
<dbReference type="EMBL" id="JAVRHX010000004">
    <property type="protein sequence ID" value="MDT0595936.1"/>
    <property type="molecule type" value="Genomic_DNA"/>
</dbReference>
<dbReference type="PANTHER" id="PTHR33359:SF1">
    <property type="entry name" value="MOLYBDOPTERIN SYNTHASE SULFUR CARRIER SUBUNIT"/>
    <property type="match status" value="1"/>
</dbReference>
<dbReference type="Gene3D" id="3.10.20.30">
    <property type="match status" value="1"/>
</dbReference>
<protein>
    <recommendedName>
        <fullName evidence="3">Molybdopterin synthase sulfur carrier subunit</fullName>
    </recommendedName>
</protein>
<dbReference type="InterPro" id="IPR044672">
    <property type="entry name" value="MOCS2A"/>
</dbReference>
<reference evidence="4 5" key="1">
    <citation type="submission" date="2023-09" db="EMBL/GenBank/DDBJ databases">
        <authorList>
            <person name="Rey-Velasco X."/>
        </authorList>
    </citation>
    <scope>NUCLEOTIDE SEQUENCE [LARGE SCALE GENOMIC DNA]</scope>
    <source>
        <strain evidence="4 5">P117</strain>
    </source>
</reference>
<comment type="caution">
    <text evidence="4">The sequence shown here is derived from an EMBL/GenBank/DDBJ whole genome shotgun (WGS) entry which is preliminary data.</text>
</comment>
<dbReference type="Proteomes" id="UP001253545">
    <property type="component" value="Unassembled WGS sequence"/>
</dbReference>
<accession>A0ABU2ZTG3</accession>
<evidence type="ECO:0000256" key="3">
    <source>
        <dbReference type="ARBA" id="ARBA00024247"/>
    </source>
</evidence>
<dbReference type="InterPro" id="IPR003749">
    <property type="entry name" value="ThiS/MoaD-like"/>
</dbReference>